<sequence>MMYDKWYNSGYQFVFPTYKTNFIDNVGYQLGLHTNVYAVIIDAGSTGSRILALHFYRSTLDGNLKLHDDLFLTNKPGLSSFSENPREGAMKIVELINKAQNFIPKDAWPSTPIALRATAGLRLLPPQKAEGLLNEVRAVVNESPFLSDKYAVSIMDGKDEGLFSWFTVNFLLNRLVGNLSESVVTLDLGGGSVQVTFIPVNSARIALESPDHLYNVSILNQHVQAYCYSYLGLGLMAARRNVFLVENSEESNTLYSSCVNPGVTNQKWKYGGRDFVVHGKPGIHPSEVYEKCSRIVKKDISKYSVDKPIEIFDHEIVAFSYFFDRAVDANIIDESSGGKIRVDEFKTYAIKHCNVAKTDKPFLCLDLIFIHSLLEIGFGLKPSTSLQLLDTIDGHEISWALGAAYSVLEHTSN</sequence>
<dbReference type="Proteomes" id="UP001367676">
    <property type="component" value="Unassembled WGS sequence"/>
</dbReference>
<evidence type="ECO:0000313" key="6">
    <source>
        <dbReference type="Proteomes" id="UP001367676"/>
    </source>
</evidence>
<dbReference type="Pfam" id="PF01150">
    <property type="entry name" value="GDA1_CD39"/>
    <property type="match status" value="2"/>
</dbReference>
<accession>A0AAN9TBZ5</accession>
<dbReference type="Gene3D" id="3.30.420.150">
    <property type="entry name" value="Exopolyphosphatase. Domain 2"/>
    <property type="match status" value="1"/>
</dbReference>
<dbReference type="PANTHER" id="PTHR11782">
    <property type="entry name" value="ADENOSINE/GUANOSINE DIPHOSPHATASE"/>
    <property type="match status" value="1"/>
</dbReference>
<dbReference type="CDD" id="cd24046">
    <property type="entry name" value="ASKHA_NBD_NTPDase5-like"/>
    <property type="match status" value="1"/>
</dbReference>
<evidence type="ECO:0000313" key="5">
    <source>
        <dbReference type="EMBL" id="KAK7582433.1"/>
    </source>
</evidence>
<evidence type="ECO:0000256" key="2">
    <source>
        <dbReference type="ARBA" id="ARBA00022801"/>
    </source>
</evidence>
<dbReference type="AlphaFoldDB" id="A0AAN9TBZ5"/>
<dbReference type="Gene3D" id="3.30.420.40">
    <property type="match status" value="1"/>
</dbReference>
<keyword evidence="4" id="KW-0067">ATP-binding</keyword>
<keyword evidence="4" id="KW-0547">Nucleotide-binding</keyword>
<dbReference type="EMBL" id="JBBCAQ010000033">
    <property type="protein sequence ID" value="KAK7582433.1"/>
    <property type="molecule type" value="Genomic_DNA"/>
</dbReference>
<evidence type="ECO:0008006" key="7">
    <source>
        <dbReference type="Google" id="ProtNLM"/>
    </source>
</evidence>
<evidence type="ECO:0000256" key="3">
    <source>
        <dbReference type="PIRSR" id="PIRSR600407-1"/>
    </source>
</evidence>
<evidence type="ECO:0000256" key="4">
    <source>
        <dbReference type="PIRSR" id="PIRSR600407-2"/>
    </source>
</evidence>
<keyword evidence="2" id="KW-0378">Hydrolase</keyword>
<keyword evidence="6" id="KW-1185">Reference proteome</keyword>
<organism evidence="5 6">
    <name type="scientific">Parthenolecanium corni</name>
    <dbReference type="NCBI Taxonomy" id="536013"/>
    <lineage>
        <taxon>Eukaryota</taxon>
        <taxon>Metazoa</taxon>
        <taxon>Ecdysozoa</taxon>
        <taxon>Arthropoda</taxon>
        <taxon>Hexapoda</taxon>
        <taxon>Insecta</taxon>
        <taxon>Pterygota</taxon>
        <taxon>Neoptera</taxon>
        <taxon>Paraneoptera</taxon>
        <taxon>Hemiptera</taxon>
        <taxon>Sternorrhyncha</taxon>
        <taxon>Coccoidea</taxon>
        <taxon>Coccidae</taxon>
        <taxon>Parthenolecanium</taxon>
    </lineage>
</organism>
<evidence type="ECO:0000256" key="1">
    <source>
        <dbReference type="ARBA" id="ARBA00009283"/>
    </source>
</evidence>
<dbReference type="PANTHER" id="PTHR11782:SF127">
    <property type="entry name" value="NTPASE, ISOFORM F"/>
    <property type="match status" value="1"/>
</dbReference>
<feature type="active site" description="Proton acceptor" evidence="3">
    <location>
        <position position="160"/>
    </location>
</feature>
<comment type="caution">
    <text evidence="5">The sequence shown here is derived from an EMBL/GenBank/DDBJ whole genome shotgun (WGS) entry which is preliminary data.</text>
</comment>
<dbReference type="InterPro" id="IPR000407">
    <property type="entry name" value="GDA1_CD39_NTPase"/>
</dbReference>
<proteinExistence type="inferred from homology"/>
<gene>
    <name evidence="5" type="ORF">V9T40_013878</name>
</gene>
<name>A0AAN9TBZ5_9HEMI</name>
<dbReference type="GO" id="GO:0016787">
    <property type="term" value="F:hydrolase activity"/>
    <property type="evidence" value="ECO:0007669"/>
    <property type="project" value="UniProtKB-KW"/>
</dbReference>
<comment type="similarity">
    <text evidence="1">Belongs to the GDA1/CD39 NTPase family.</text>
</comment>
<reference evidence="5 6" key="1">
    <citation type="submission" date="2024-03" db="EMBL/GenBank/DDBJ databases">
        <title>Adaptation during the transition from Ophiocordyceps entomopathogen to insect associate is accompanied by gene loss and intensified selection.</title>
        <authorList>
            <person name="Ward C.M."/>
            <person name="Onetto C.A."/>
            <person name="Borneman A.R."/>
        </authorList>
    </citation>
    <scope>NUCLEOTIDE SEQUENCE [LARGE SCALE GENOMIC DNA]</scope>
    <source>
        <strain evidence="5">AWRI1</strain>
        <tissue evidence="5">Single Adult Female</tissue>
    </source>
</reference>
<feature type="binding site" evidence="4">
    <location>
        <begin position="190"/>
        <end position="194"/>
    </location>
    <ligand>
        <name>ATP</name>
        <dbReference type="ChEBI" id="CHEBI:30616"/>
    </ligand>
</feature>
<dbReference type="GO" id="GO:0005524">
    <property type="term" value="F:ATP binding"/>
    <property type="evidence" value="ECO:0007669"/>
    <property type="project" value="UniProtKB-KW"/>
</dbReference>
<protein>
    <recommendedName>
        <fullName evidence="7">Ectonucleoside triphosphate diphosphohydrolase 5</fullName>
    </recommendedName>
</protein>